<organism evidence="1 2">
    <name type="scientific">Tetrabaena socialis</name>
    <dbReference type="NCBI Taxonomy" id="47790"/>
    <lineage>
        <taxon>Eukaryota</taxon>
        <taxon>Viridiplantae</taxon>
        <taxon>Chlorophyta</taxon>
        <taxon>core chlorophytes</taxon>
        <taxon>Chlorophyceae</taxon>
        <taxon>CS clade</taxon>
        <taxon>Chlamydomonadales</taxon>
        <taxon>Tetrabaenaceae</taxon>
        <taxon>Tetrabaena</taxon>
    </lineage>
</organism>
<dbReference type="EMBL" id="PGGS01000482">
    <property type="protein sequence ID" value="PNH03617.1"/>
    <property type="molecule type" value="Genomic_DNA"/>
</dbReference>
<evidence type="ECO:0000313" key="1">
    <source>
        <dbReference type="EMBL" id="PNH03617.1"/>
    </source>
</evidence>
<evidence type="ECO:0000313" key="2">
    <source>
        <dbReference type="Proteomes" id="UP000236333"/>
    </source>
</evidence>
<sequence>MAVDCDPADPAAAATAAAAACSSTSTTTGSVVMPQSLPLRVMRAYLDAGQKALNFKAIDTGRRG</sequence>
<comment type="caution">
    <text evidence="1">The sequence shown here is derived from an EMBL/GenBank/DDBJ whole genome shotgun (WGS) entry which is preliminary data.</text>
</comment>
<dbReference type="AlphaFoldDB" id="A0A2J7ZTL7"/>
<accession>A0A2J7ZTL7</accession>
<name>A0A2J7ZTL7_9CHLO</name>
<keyword evidence="2" id="KW-1185">Reference proteome</keyword>
<reference evidence="1 2" key="1">
    <citation type="journal article" date="2017" name="Mol. Biol. Evol.">
        <title>The 4-celled Tetrabaena socialis nuclear genome reveals the essential components for genetic control of cell number at the origin of multicellularity in the volvocine lineage.</title>
        <authorList>
            <person name="Featherston J."/>
            <person name="Arakaki Y."/>
            <person name="Hanschen E.R."/>
            <person name="Ferris P.J."/>
            <person name="Michod R.E."/>
            <person name="Olson B.J.S.C."/>
            <person name="Nozaki H."/>
            <person name="Durand P.M."/>
        </authorList>
    </citation>
    <scope>NUCLEOTIDE SEQUENCE [LARGE SCALE GENOMIC DNA]</scope>
    <source>
        <strain evidence="1 2">NIES-571</strain>
    </source>
</reference>
<protein>
    <submittedName>
        <fullName evidence="1">Uncharacterized protein</fullName>
    </submittedName>
</protein>
<proteinExistence type="predicted"/>
<feature type="non-terminal residue" evidence="1">
    <location>
        <position position="64"/>
    </location>
</feature>
<dbReference type="Proteomes" id="UP000236333">
    <property type="component" value="Unassembled WGS sequence"/>
</dbReference>
<gene>
    <name evidence="1" type="ORF">TSOC_010303</name>
</gene>